<sequence>MRDRSATELKSNKLLKELKTEELPNDSEINEFQCSVHPLLQFADEVEKVAKEIEKKYDVKFKNLFQNKDESYSHNLIRCISKLFHSDKVGDPLYCRTILRENDIGHVLILDFVGNRFYTLFYNACGTFCLKDLLTTYIISSKDRPNCLLISILQLFENEVITAIIQSIGIIYIKITAPYFSLASQNKPALEMTTTYNTLVDELEKIITNPALLLDTEYIMFPGHTTEISNFNMAVLKPLVAYSTVIECLGQMALSILNKCKKFFTNYLPGAGGKYHCPSLKTINESLTCPSNNISLKRMMGQLDRQKTQHKFDDSKCKVDFEKQQDNGMAR</sequence>
<dbReference type="PANTHER" id="PTHR11046">
    <property type="entry name" value="OLIGORIBONUCLEASE, MITOCHONDRIAL"/>
    <property type="match status" value="1"/>
</dbReference>
<dbReference type="Proteomes" id="UP000507470">
    <property type="component" value="Unassembled WGS sequence"/>
</dbReference>
<dbReference type="EMBL" id="CACVKT020001123">
    <property type="protein sequence ID" value="CAC5365446.1"/>
    <property type="molecule type" value="Genomic_DNA"/>
</dbReference>
<evidence type="ECO:0000313" key="3">
    <source>
        <dbReference type="Proteomes" id="UP000507470"/>
    </source>
</evidence>
<keyword evidence="1" id="KW-0378">Hydrolase</keyword>
<accession>A0A6J8ACH5</accession>
<dbReference type="GO" id="GO:0000175">
    <property type="term" value="F:3'-5'-RNA exonuclease activity"/>
    <property type="evidence" value="ECO:0007669"/>
    <property type="project" value="InterPro"/>
</dbReference>
<dbReference type="InterPro" id="IPR022894">
    <property type="entry name" value="Oligoribonuclease"/>
</dbReference>
<keyword evidence="1" id="KW-0540">Nuclease</keyword>
<protein>
    <submittedName>
        <fullName evidence="2">Uncharacterized protein</fullName>
    </submittedName>
</protein>
<dbReference type="OrthoDB" id="6064891at2759"/>
<keyword evidence="3" id="KW-1185">Reference proteome</keyword>
<proteinExistence type="predicted"/>
<reference evidence="2 3" key="1">
    <citation type="submission" date="2020-06" db="EMBL/GenBank/DDBJ databases">
        <authorList>
            <person name="Li R."/>
            <person name="Bekaert M."/>
        </authorList>
    </citation>
    <scope>NUCLEOTIDE SEQUENCE [LARGE SCALE GENOMIC DNA]</scope>
    <source>
        <strain evidence="3">wild</strain>
    </source>
</reference>
<evidence type="ECO:0000256" key="1">
    <source>
        <dbReference type="ARBA" id="ARBA00022722"/>
    </source>
</evidence>
<dbReference type="PANTHER" id="PTHR11046:SF25">
    <property type="match status" value="1"/>
</dbReference>
<name>A0A6J8ACH5_MYTCO</name>
<organism evidence="2 3">
    <name type="scientific">Mytilus coruscus</name>
    <name type="common">Sea mussel</name>
    <dbReference type="NCBI Taxonomy" id="42192"/>
    <lineage>
        <taxon>Eukaryota</taxon>
        <taxon>Metazoa</taxon>
        <taxon>Spiralia</taxon>
        <taxon>Lophotrochozoa</taxon>
        <taxon>Mollusca</taxon>
        <taxon>Bivalvia</taxon>
        <taxon>Autobranchia</taxon>
        <taxon>Pteriomorphia</taxon>
        <taxon>Mytilida</taxon>
        <taxon>Mytiloidea</taxon>
        <taxon>Mytilidae</taxon>
        <taxon>Mytilinae</taxon>
        <taxon>Mytilus</taxon>
    </lineage>
</organism>
<evidence type="ECO:0000313" key="2">
    <source>
        <dbReference type="EMBL" id="CAC5365446.1"/>
    </source>
</evidence>
<gene>
    <name evidence="2" type="ORF">MCOR_6124</name>
</gene>
<dbReference type="AlphaFoldDB" id="A0A6J8ACH5"/>